<feature type="region of interest" description="Disordered" evidence="4">
    <location>
        <begin position="114"/>
        <end position="148"/>
    </location>
</feature>
<accession>A0A8C4Z6F0</accession>
<dbReference type="GeneTree" id="ENSGT00390000017443"/>
<reference evidence="5" key="2">
    <citation type="submission" date="2025-09" db="UniProtKB">
        <authorList>
            <consortium name="Ensembl"/>
        </authorList>
    </citation>
    <scope>IDENTIFICATION</scope>
</reference>
<dbReference type="GO" id="GO:0004591">
    <property type="term" value="F:oxoglutarate dehydrogenase (succinyl-transferring) activity"/>
    <property type="evidence" value="ECO:0007669"/>
    <property type="project" value="TreeGrafter"/>
</dbReference>
<evidence type="ECO:0000313" key="6">
    <source>
        <dbReference type="Proteomes" id="UP000694546"/>
    </source>
</evidence>
<feature type="compositionally biased region" description="Basic residues" evidence="4">
    <location>
        <begin position="115"/>
        <end position="125"/>
    </location>
</feature>
<dbReference type="InterPro" id="IPR020373">
    <property type="entry name" value="Kgd4/YMR-31"/>
</dbReference>
<feature type="region of interest" description="Disordered" evidence="4">
    <location>
        <begin position="171"/>
        <end position="201"/>
    </location>
</feature>
<dbReference type="AlphaFoldDB" id="A0A8C4Z6F0"/>
<comment type="subcellular location">
    <subcellularLocation>
        <location evidence="1">Mitochondrion</location>
    </subcellularLocation>
</comment>
<dbReference type="GO" id="GO:0006103">
    <property type="term" value="P:2-oxoglutarate metabolic process"/>
    <property type="evidence" value="ECO:0007669"/>
    <property type="project" value="InterPro"/>
</dbReference>
<name>A0A8C4Z6F0_GADMO</name>
<gene>
    <name evidence="5" type="primary">kgd4</name>
</gene>
<organism evidence="5 6">
    <name type="scientific">Gadus morhua</name>
    <name type="common">Atlantic cod</name>
    <dbReference type="NCBI Taxonomy" id="8049"/>
    <lineage>
        <taxon>Eukaryota</taxon>
        <taxon>Metazoa</taxon>
        <taxon>Chordata</taxon>
        <taxon>Craniata</taxon>
        <taxon>Vertebrata</taxon>
        <taxon>Euteleostomi</taxon>
        <taxon>Actinopterygii</taxon>
        <taxon>Neopterygii</taxon>
        <taxon>Teleostei</taxon>
        <taxon>Neoteleostei</taxon>
        <taxon>Acanthomorphata</taxon>
        <taxon>Zeiogadaria</taxon>
        <taxon>Gadariae</taxon>
        <taxon>Gadiformes</taxon>
        <taxon>Gadoidei</taxon>
        <taxon>Gadidae</taxon>
        <taxon>Gadus</taxon>
    </lineage>
</organism>
<feature type="compositionally biased region" description="Basic and acidic residues" evidence="4">
    <location>
        <begin position="126"/>
        <end position="148"/>
    </location>
</feature>
<dbReference type="PANTHER" id="PTHR31601:SF2">
    <property type="entry name" value="ALPHA-KETOGLUTARATE DEHYDROGENASE COMPONENT 4"/>
    <property type="match status" value="1"/>
</dbReference>
<dbReference type="Ensembl" id="ENSGMOT00000007918.2">
    <property type="protein sequence ID" value="ENSGMOP00000007697.2"/>
    <property type="gene ID" value="ENSGMOG00000007220.2"/>
</dbReference>
<reference evidence="5" key="1">
    <citation type="submission" date="2025-08" db="UniProtKB">
        <authorList>
            <consortium name="Ensembl"/>
        </authorList>
    </citation>
    <scope>IDENTIFICATION</scope>
</reference>
<keyword evidence="6" id="KW-1185">Reference proteome</keyword>
<dbReference type="PANTHER" id="PTHR31601">
    <property type="entry name" value="28S RIBOSOMAL PROTEIN S36, MITOCHONDRIAL"/>
    <property type="match status" value="1"/>
</dbReference>
<evidence type="ECO:0000256" key="3">
    <source>
        <dbReference type="ARBA" id="ARBA00043970"/>
    </source>
</evidence>
<evidence type="ECO:0000313" key="5">
    <source>
        <dbReference type="Ensembl" id="ENSGMOP00000007697.2"/>
    </source>
</evidence>
<evidence type="ECO:0000256" key="1">
    <source>
        <dbReference type="ARBA" id="ARBA00004173"/>
    </source>
</evidence>
<protein>
    <submittedName>
        <fullName evidence="5">Uncharacterized protein</fullName>
    </submittedName>
</protein>
<evidence type="ECO:0000256" key="4">
    <source>
        <dbReference type="SAM" id="MobiDB-lite"/>
    </source>
</evidence>
<keyword evidence="2" id="KW-0496">Mitochondrion</keyword>
<dbReference type="GO" id="GO:0005739">
    <property type="term" value="C:mitochondrion"/>
    <property type="evidence" value="ECO:0007669"/>
    <property type="project" value="UniProtKB-SubCell"/>
</dbReference>
<dbReference type="Proteomes" id="UP000694546">
    <property type="component" value="Chromosome 6"/>
</dbReference>
<proteinExistence type="inferred from homology"/>
<comment type="similarity">
    <text evidence="3">Belongs to the alpha-ketoglutarate dehydrogenase component 4 family.</text>
</comment>
<evidence type="ECO:0000256" key="2">
    <source>
        <dbReference type="ARBA" id="ARBA00023128"/>
    </source>
</evidence>
<sequence>MGSKVSSKMAAPAARVIQAIRPRAPLIKFPDRLGVAKPNASEAIQVLAVNMAQQSPPNSMSVGTTPPYRPAVPFTRLPGSPDTLASIKLVPQRYRRRPMVVEEMEYIQNRGVGVGKRRNLRKDPRRLRESLNSHVEKRRRESQNRREDVRQKKLDFLRVIEEPLPLRRSSSYPFPLPDNLVHHPLSRTSRTPRPLASHRFRPSMFTKFPEASHLH</sequence>